<protein>
    <submittedName>
        <fullName evidence="1">Uncharacterized protein</fullName>
    </submittedName>
</protein>
<dbReference type="AlphaFoldDB" id="A0A381ZGD1"/>
<accession>A0A381ZGD1</accession>
<evidence type="ECO:0000313" key="1">
    <source>
        <dbReference type="EMBL" id="SVA88290.1"/>
    </source>
</evidence>
<dbReference type="EMBL" id="UINC01021217">
    <property type="protein sequence ID" value="SVA88290.1"/>
    <property type="molecule type" value="Genomic_DNA"/>
</dbReference>
<organism evidence="1">
    <name type="scientific">marine metagenome</name>
    <dbReference type="NCBI Taxonomy" id="408172"/>
    <lineage>
        <taxon>unclassified sequences</taxon>
        <taxon>metagenomes</taxon>
        <taxon>ecological metagenomes</taxon>
    </lineage>
</organism>
<name>A0A381ZGD1_9ZZZZ</name>
<gene>
    <name evidence="1" type="ORF">METZ01_LOCUS141144</name>
</gene>
<proteinExistence type="predicted"/>
<reference evidence="1" key="1">
    <citation type="submission" date="2018-05" db="EMBL/GenBank/DDBJ databases">
        <authorList>
            <person name="Lanie J.A."/>
            <person name="Ng W.-L."/>
            <person name="Kazmierczak K.M."/>
            <person name="Andrzejewski T.M."/>
            <person name="Davidsen T.M."/>
            <person name="Wayne K.J."/>
            <person name="Tettelin H."/>
            <person name="Glass J.I."/>
            <person name="Rusch D."/>
            <person name="Podicherti R."/>
            <person name="Tsui H.-C.T."/>
            <person name="Winkler M.E."/>
        </authorList>
    </citation>
    <scope>NUCLEOTIDE SEQUENCE</scope>
</reference>
<sequence length="31" mass="3577">MQILLNILRHGWLKGFSLNSIFYIGHPAVTH</sequence>